<keyword evidence="2" id="KW-1185">Reference proteome</keyword>
<name>A0A840TW99_9BACT</name>
<dbReference type="AlphaFoldDB" id="A0A840TW99"/>
<dbReference type="EMBL" id="JACHGF010000003">
    <property type="protein sequence ID" value="MBB5283919.1"/>
    <property type="molecule type" value="Genomic_DNA"/>
</dbReference>
<organism evidence="1 2">
    <name type="scientific">Rhabdobacter roseus</name>
    <dbReference type="NCBI Taxonomy" id="1655419"/>
    <lineage>
        <taxon>Bacteria</taxon>
        <taxon>Pseudomonadati</taxon>
        <taxon>Bacteroidota</taxon>
        <taxon>Cytophagia</taxon>
        <taxon>Cytophagales</taxon>
        <taxon>Cytophagaceae</taxon>
        <taxon>Rhabdobacter</taxon>
    </lineage>
</organism>
<gene>
    <name evidence="1" type="ORF">HNQ92_002062</name>
</gene>
<protein>
    <submittedName>
        <fullName evidence="1">Uncharacterized protein</fullName>
    </submittedName>
</protein>
<sequence>MKLIFGWGKPRNPILGTVYAGIVEQIGSDVKNFKKDNYNSCIDRIYTLNEIVEAHRYVDTGKKKGMLS</sequence>
<evidence type="ECO:0000313" key="1">
    <source>
        <dbReference type="EMBL" id="MBB5283919.1"/>
    </source>
</evidence>
<proteinExistence type="predicted"/>
<accession>A0A840TW99</accession>
<reference evidence="1 2" key="1">
    <citation type="submission" date="2020-08" db="EMBL/GenBank/DDBJ databases">
        <title>Genomic Encyclopedia of Type Strains, Phase IV (KMG-IV): sequencing the most valuable type-strain genomes for metagenomic binning, comparative biology and taxonomic classification.</title>
        <authorList>
            <person name="Goeker M."/>
        </authorList>
    </citation>
    <scope>NUCLEOTIDE SEQUENCE [LARGE SCALE GENOMIC DNA]</scope>
    <source>
        <strain evidence="1 2">DSM 105074</strain>
    </source>
</reference>
<evidence type="ECO:0000313" key="2">
    <source>
        <dbReference type="Proteomes" id="UP000557307"/>
    </source>
</evidence>
<comment type="caution">
    <text evidence="1">The sequence shown here is derived from an EMBL/GenBank/DDBJ whole genome shotgun (WGS) entry which is preliminary data.</text>
</comment>
<dbReference type="Proteomes" id="UP000557307">
    <property type="component" value="Unassembled WGS sequence"/>
</dbReference>